<accession>A0A1G6TRX8</accession>
<dbReference type="PROSITE" id="PS00061">
    <property type="entry name" value="ADH_SHORT"/>
    <property type="match status" value="1"/>
</dbReference>
<dbReference type="PRINTS" id="PR00080">
    <property type="entry name" value="SDRFAMILY"/>
</dbReference>
<dbReference type="Pfam" id="PF00106">
    <property type="entry name" value="adh_short"/>
    <property type="match status" value="1"/>
</dbReference>
<dbReference type="InterPro" id="IPR002347">
    <property type="entry name" value="SDR_fam"/>
</dbReference>
<evidence type="ECO:0000256" key="1">
    <source>
        <dbReference type="ARBA" id="ARBA00006484"/>
    </source>
</evidence>
<protein>
    <submittedName>
        <fullName evidence="4">Short-chain dehydrogenase</fullName>
    </submittedName>
</protein>
<dbReference type="InterPro" id="IPR050259">
    <property type="entry name" value="SDR"/>
</dbReference>
<name>A0A1G6TRX8_9ACTN</name>
<evidence type="ECO:0000313" key="4">
    <source>
        <dbReference type="EMBL" id="SDD31147.1"/>
    </source>
</evidence>
<dbReference type="GO" id="GO:0016491">
    <property type="term" value="F:oxidoreductase activity"/>
    <property type="evidence" value="ECO:0007669"/>
    <property type="project" value="UniProtKB-KW"/>
</dbReference>
<proteinExistence type="inferred from homology"/>
<dbReference type="Proteomes" id="UP000199416">
    <property type="component" value="Unassembled WGS sequence"/>
</dbReference>
<dbReference type="AlphaFoldDB" id="A0A1G6TRX8"/>
<dbReference type="SUPFAM" id="SSF51735">
    <property type="entry name" value="NAD(P)-binding Rossmann-fold domains"/>
    <property type="match status" value="1"/>
</dbReference>
<dbReference type="PRINTS" id="PR00081">
    <property type="entry name" value="GDHRDH"/>
</dbReference>
<dbReference type="FunFam" id="3.40.50.720:FF:000084">
    <property type="entry name" value="Short-chain dehydrogenase reductase"/>
    <property type="match status" value="1"/>
</dbReference>
<dbReference type="InterPro" id="IPR036291">
    <property type="entry name" value="NAD(P)-bd_dom_sf"/>
</dbReference>
<organism evidence="4 5">
    <name type="scientific">Geodermatophilus telluris</name>
    <dbReference type="NCBI Taxonomy" id="1190417"/>
    <lineage>
        <taxon>Bacteria</taxon>
        <taxon>Bacillati</taxon>
        <taxon>Actinomycetota</taxon>
        <taxon>Actinomycetes</taxon>
        <taxon>Geodermatophilales</taxon>
        <taxon>Geodermatophilaceae</taxon>
        <taxon>Geodermatophilus</taxon>
    </lineage>
</organism>
<dbReference type="GO" id="GO:0032787">
    <property type="term" value="P:monocarboxylic acid metabolic process"/>
    <property type="evidence" value="ECO:0007669"/>
    <property type="project" value="UniProtKB-ARBA"/>
</dbReference>
<dbReference type="EMBL" id="FMZF01000006">
    <property type="protein sequence ID" value="SDD31147.1"/>
    <property type="molecule type" value="Genomic_DNA"/>
</dbReference>
<reference evidence="5" key="1">
    <citation type="submission" date="2016-10" db="EMBL/GenBank/DDBJ databases">
        <authorList>
            <person name="Varghese N."/>
            <person name="Submissions S."/>
        </authorList>
    </citation>
    <scope>NUCLEOTIDE SEQUENCE [LARGE SCALE GENOMIC DNA]</scope>
    <source>
        <strain evidence="5">DSM 45421</strain>
    </source>
</reference>
<keyword evidence="5" id="KW-1185">Reference proteome</keyword>
<dbReference type="PANTHER" id="PTHR42879:SF2">
    <property type="entry name" value="3-OXOACYL-[ACYL-CARRIER-PROTEIN] REDUCTASE FABG"/>
    <property type="match status" value="1"/>
</dbReference>
<dbReference type="InterPro" id="IPR020904">
    <property type="entry name" value="Sc_DH/Rdtase_CS"/>
</dbReference>
<dbReference type="STRING" id="1190417.SAMN05660690_3974"/>
<comment type="similarity">
    <text evidence="1 3">Belongs to the short-chain dehydrogenases/reductases (SDR) family.</text>
</comment>
<sequence>MLTVVTRRWQAPAVPARRCLVTGAGRGIGAAVARRLSADGHAVALTARSGAELEAVAAALPGPSLVVPADLTAPGAADDVAGRVEREWGGPVEVLVLNAGAGVSAPLARTTDEDWARMLELNLTAPFRLLRRAVPGMVAAGWGRVVAVASVAAKRGDPYVAAYTASKHGLLGLVRSAAAELAGSGVTVNAVCPGYVDTPMTDRTVAAISATTGRTAEQAREALARRQPIGRLVDPEEVADAVLLCVASAAVTGQGINVDGGSVQS</sequence>
<dbReference type="PANTHER" id="PTHR42879">
    <property type="entry name" value="3-OXOACYL-(ACYL-CARRIER-PROTEIN) REDUCTASE"/>
    <property type="match status" value="1"/>
</dbReference>
<evidence type="ECO:0000256" key="2">
    <source>
        <dbReference type="ARBA" id="ARBA00023002"/>
    </source>
</evidence>
<evidence type="ECO:0000256" key="3">
    <source>
        <dbReference type="RuleBase" id="RU000363"/>
    </source>
</evidence>
<dbReference type="Gene3D" id="3.40.50.720">
    <property type="entry name" value="NAD(P)-binding Rossmann-like Domain"/>
    <property type="match status" value="1"/>
</dbReference>
<gene>
    <name evidence="4" type="ORF">SAMN05660690_3974</name>
</gene>
<keyword evidence="2" id="KW-0560">Oxidoreductase</keyword>
<evidence type="ECO:0000313" key="5">
    <source>
        <dbReference type="Proteomes" id="UP000199416"/>
    </source>
</evidence>